<keyword evidence="1" id="KW-1133">Transmembrane helix</keyword>
<keyword evidence="1" id="KW-0812">Transmembrane</keyword>
<dbReference type="EMBL" id="CWQJ01000008">
    <property type="protein sequence ID" value="CSC00944.1"/>
    <property type="molecule type" value="Genomic_DNA"/>
</dbReference>
<keyword evidence="1" id="KW-0472">Membrane</keyword>
<protein>
    <submittedName>
        <fullName evidence="3">Uncharacterized protein</fullName>
    </submittedName>
</protein>
<evidence type="ECO:0000313" key="3">
    <source>
        <dbReference type="EMBL" id="CSC00944.1"/>
    </source>
</evidence>
<feature type="chain" id="PRO_5024875702" evidence="2">
    <location>
        <begin position="30"/>
        <end position="444"/>
    </location>
</feature>
<keyword evidence="2" id="KW-0732">Signal</keyword>
<feature type="signal peptide" evidence="2">
    <location>
        <begin position="1"/>
        <end position="29"/>
    </location>
</feature>
<proteinExistence type="predicted"/>
<dbReference type="Proteomes" id="UP000046067">
    <property type="component" value="Unassembled WGS sequence"/>
</dbReference>
<organism evidence="3 4">
    <name type="scientific">Vibrio cholerae</name>
    <dbReference type="NCBI Taxonomy" id="666"/>
    <lineage>
        <taxon>Bacteria</taxon>
        <taxon>Pseudomonadati</taxon>
        <taxon>Pseudomonadota</taxon>
        <taxon>Gammaproteobacteria</taxon>
        <taxon>Vibrionales</taxon>
        <taxon>Vibrionaceae</taxon>
        <taxon>Vibrio</taxon>
    </lineage>
</organism>
<accession>A0A655WYV4</accession>
<dbReference type="AlphaFoldDB" id="A0A655WYV4"/>
<sequence>MLRSMTNTFIAILVFITLFLLGSLPHANAASCPIGDTPSLKWPLGTSYIASACVNGCRAVEGSAGQNTWTCNTSAGYCTGYFTTTGDSCSGSDNTDGSCDANGNCTGSGGTGGGTNGNGLVNVPMLPYSVIQGTDLSKAFEHTVKSLNNQNEYVRREIESLKTQSINKLQGIYNSVTANTSAVKASQQHVTDTRNESVKQTLEFYKLNEKAQELIITSGNIIGSISSMTGALYNTSNGISSAVRDVREGLRPIEFGMNDVNQKLQLVNENLAGLSEGLFYTMNDNTNKIVSAINANGGGSGGDTDLSGVQSGIDSIKTGIDNLNGLLSGNGLSKPGIGSGVDFGELPLYGEDAITKLNTEITDLQKEYSEKTKEFKKLFSFDITKLESGQYKDHSLTFKFANGATTKFTSGVFPALVDNAALISSVILFLAAFAGIKTIMGERE</sequence>
<gene>
    <name evidence="3" type="ORF">ERS013201_01532</name>
</gene>
<evidence type="ECO:0000313" key="4">
    <source>
        <dbReference type="Proteomes" id="UP000046067"/>
    </source>
</evidence>
<dbReference type="RefSeq" id="WP_053034455.1">
    <property type="nucleotide sequence ID" value="NZ_CP053796.1"/>
</dbReference>
<evidence type="ECO:0000256" key="1">
    <source>
        <dbReference type="SAM" id="Phobius"/>
    </source>
</evidence>
<feature type="transmembrane region" description="Helical" evidence="1">
    <location>
        <begin position="420"/>
        <end position="440"/>
    </location>
</feature>
<name>A0A655WYV4_VIBCL</name>
<evidence type="ECO:0000256" key="2">
    <source>
        <dbReference type="SAM" id="SignalP"/>
    </source>
</evidence>
<reference evidence="3 4" key="1">
    <citation type="submission" date="2015-07" db="EMBL/GenBank/DDBJ databases">
        <authorList>
            <consortium name="Pathogen Informatics"/>
        </authorList>
    </citation>
    <scope>NUCLEOTIDE SEQUENCE [LARGE SCALE GENOMIC DNA]</scope>
    <source>
        <strain evidence="3 4">A325</strain>
    </source>
</reference>